<proteinExistence type="predicted"/>
<reference evidence="2 3" key="1">
    <citation type="submission" date="2024-07" db="EMBL/GenBank/DDBJ databases">
        <authorList>
            <person name="Hebao G."/>
        </authorList>
    </citation>
    <scope>NUCLEOTIDE SEQUENCE [LARGE SCALE GENOMIC DNA]</scope>
    <source>
        <strain evidence="2 3">ACCC 02193</strain>
    </source>
</reference>
<evidence type="ECO:0000313" key="2">
    <source>
        <dbReference type="EMBL" id="MEY8771129.1"/>
    </source>
</evidence>
<evidence type="ECO:0000259" key="1">
    <source>
        <dbReference type="SMART" id="SM00953"/>
    </source>
</evidence>
<name>A0ABV4E884_9GAMM</name>
<protein>
    <submittedName>
        <fullName evidence="2">RES family NAD+ phosphorylase</fullName>
    </submittedName>
</protein>
<accession>A0ABV4E884</accession>
<sequence length="221" mass="24514">MASSADALLLPAPTAELAVTLTLLNAGEKLHRIHLDKYQATQFNPGLKGNARFSPIKDEEDRAIPTLYAGTTFSCALMETLFHDVPHTAGFKSMDKAKFTGQQHSVIEVTEALRLVDLRSLALHKLGLKRSQLIDTEKDCYPATRKWAEAIYCQCPQAQGLLWISRQDDAARAIVLFGDRLGVKTLRPTGVSRSLLQDHGTWFKVLELAERIALTIVPARH</sequence>
<dbReference type="SMART" id="SM00953">
    <property type="entry name" value="RES"/>
    <property type="match status" value="1"/>
</dbReference>
<feature type="domain" description="RES" evidence="1">
    <location>
        <begin position="43"/>
        <end position="189"/>
    </location>
</feature>
<comment type="caution">
    <text evidence="2">The sequence shown here is derived from an EMBL/GenBank/DDBJ whole genome shotgun (WGS) entry which is preliminary data.</text>
</comment>
<evidence type="ECO:0000313" key="3">
    <source>
        <dbReference type="Proteomes" id="UP001565243"/>
    </source>
</evidence>
<gene>
    <name evidence="2" type="ORF">AB6T85_11915</name>
</gene>
<dbReference type="Proteomes" id="UP001565243">
    <property type="component" value="Unassembled WGS sequence"/>
</dbReference>
<dbReference type="Pfam" id="PF08808">
    <property type="entry name" value="RES"/>
    <property type="match status" value="1"/>
</dbReference>
<dbReference type="InterPro" id="IPR014914">
    <property type="entry name" value="RES_dom"/>
</dbReference>
<dbReference type="RefSeq" id="WP_301251062.1">
    <property type="nucleotide sequence ID" value="NZ_JBGFFX010000006.1"/>
</dbReference>
<organism evidence="2 3">
    <name type="scientific">Erwinia aeris</name>
    <dbReference type="NCBI Taxonomy" id="3239803"/>
    <lineage>
        <taxon>Bacteria</taxon>
        <taxon>Pseudomonadati</taxon>
        <taxon>Pseudomonadota</taxon>
        <taxon>Gammaproteobacteria</taxon>
        <taxon>Enterobacterales</taxon>
        <taxon>Erwiniaceae</taxon>
        <taxon>Erwinia</taxon>
    </lineage>
</organism>
<keyword evidence="3" id="KW-1185">Reference proteome</keyword>
<dbReference type="EMBL" id="JBGFFX010000006">
    <property type="protein sequence ID" value="MEY8771129.1"/>
    <property type="molecule type" value="Genomic_DNA"/>
</dbReference>